<dbReference type="PANTHER" id="PTHR33738">
    <property type="entry name" value="EMB|CAB82975.1"/>
    <property type="match status" value="1"/>
</dbReference>
<sequence>MSSPPPASVGFFSTVFPPPSVTTRNDGSRGVDGKFIAPCSACIHAQVVRKSGAGERKQRQLCSSRDDVRAPLLRAVSVHYGGRDYVYIAGHGQQDHNSHSRTTPPQKNNHDSKQQPDGLEEATRGDWWKGTAAITIIIVLSITNRAATNIQLINVAIHRSIKLNYIRCPHI</sequence>
<feature type="region of interest" description="Disordered" evidence="1">
    <location>
        <begin position="93"/>
        <end position="121"/>
    </location>
</feature>
<evidence type="ECO:0000256" key="1">
    <source>
        <dbReference type="SAM" id="MobiDB-lite"/>
    </source>
</evidence>
<reference evidence="2 3" key="1">
    <citation type="journal article" date="2019" name="Sci. Rep.">
        <title>A high-quality genome of Eragrostis curvula grass provides insights into Poaceae evolution and supports new strategies to enhance forage quality.</title>
        <authorList>
            <person name="Carballo J."/>
            <person name="Santos B.A.C.M."/>
            <person name="Zappacosta D."/>
            <person name="Garbus I."/>
            <person name="Selva J.P."/>
            <person name="Gallo C.A."/>
            <person name="Diaz A."/>
            <person name="Albertini E."/>
            <person name="Caccamo M."/>
            <person name="Echenique V."/>
        </authorList>
    </citation>
    <scope>NUCLEOTIDE SEQUENCE [LARGE SCALE GENOMIC DNA]</scope>
    <source>
        <strain evidence="3">cv. Victoria</strain>
        <tissue evidence="2">Leaf</tissue>
    </source>
</reference>
<dbReference type="Gramene" id="TVU40178">
    <property type="protein sequence ID" value="TVU40178"/>
    <property type="gene ID" value="EJB05_13629"/>
</dbReference>
<organism evidence="2 3">
    <name type="scientific">Eragrostis curvula</name>
    <name type="common">weeping love grass</name>
    <dbReference type="NCBI Taxonomy" id="38414"/>
    <lineage>
        <taxon>Eukaryota</taxon>
        <taxon>Viridiplantae</taxon>
        <taxon>Streptophyta</taxon>
        <taxon>Embryophyta</taxon>
        <taxon>Tracheophyta</taxon>
        <taxon>Spermatophyta</taxon>
        <taxon>Magnoliopsida</taxon>
        <taxon>Liliopsida</taxon>
        <taxon>Poales</taxon>
        <taxon>Poaceae</taxon>
        <taxon>PACMAD clade</taxon>
        <taxon>Chloridoideae</taxon>
        <taxon>Eragrostideae</taxon>
        <taxon>Eragrostidinae</taxon>
        <taxon>Eragrostis</taxon>
    </lineage>
</organism>
<name>A0A5J9VW66_9POAL</name>
<dbReference type="OrthoDB" id="1733797at2759"/>
<protein>
    <submittedName>
        <fullName evidence="2">Uncharacterized protein</fullName>
    </submittedName>
</protein>
<dbReference type="AlphaFoldDB" id="A0A5J9VW66"/>
<dbReference type="PANTHER" id="PTHR33738:SF8">
    <property type="entry name" value="OS05G0454500 PROTEIN"/>
    <property type="match status" value="1"/>
</dbReference>
<evidence type="ECO:0000313" key="2">
    <source>
        <dbReference type="EMBL" id="TVU40178.1"/>
    </source>
</evidence>
<keyword evidence="3" id="KW-1185">Reference proteome</keyword>
<comment type="caution">
    <text evidence="2">The sequence shown here is derived from an EMBL/GenBank/DDBJ whole genome shotgun (WGS) entry which is preliminary data.</text>
</comment>
<gene>
    <name evidence="2" type="ORF">EJB05_13629</name>
</gene>
<dbReference type="Proteomes" id="UP000324897">
    <property type="component" value="Chromosome 4"/>
</dbReference>
<accession>A0A5J9VW66</accession>
<dbReference type="EMBL" id="RWGY01000007">
    <property type="protein sequence ID" value="TVU40178.1"/>
    <property type="molecule type" value="Genomic_DNA"/>
</dbReference>
<feature type="non-terminal residue" evidence="2">
    <location>
        <position position="1"/>
    </location>
</feature>
<proteinExistence type="predicted"/>
<evidence type="ECO:0000313" key="3">
    <source>
        <dbReference type="Proteomes" id="UP000324897"/>
    </source>
</evidence>